<accession>A0A5J6MXZ5</accession>
<keyword evidence="4" id="KW-1185">Reference proteome</keyword>
<dbReference type="RefSeq" id="WP_151118080.1">
    <property type="nucleotide sequence ID" value="NZ_CP042582.1"/>
</dbReference>
<gene>
    <name evidence="3" type="ORF">FRZ61_25440</name>
</gene>
<protein>
    <recommendedName>
        <fullName evidence="2">SH3b domain-containing protein</fullName>
    </recommendedName>
</protein>
<proteinExistence type="predicted"/>
<keyword evidence="1" id="KW-0732">Signal</keyword>
<reference evidence="3 4" key="1">
    <citation type="submission" date="2019-08" db="EMBL/GenBank/DDBJ databases">
        <title>Hyperibacter terrae gen. nov., sp. nov. and Hyperibacter viscosus sp. nov., two new members in the family Rhodospirillaceae isolated from the rhizosphere of Hypericum perforatum.</title>
        <authorList>
            <person name="Noviana Z."/>
        </authorList>
    </citation>
    <scope>NUCLEOTIDE SEQUENCE [LARGE SCALE GENOMIC DNA]</scope>
    <source>
        <strain evidence="3 4">R5959</strain>
    </source>
</reference>
<dbReference type="OrthoDB" id="9816557at2"/>
<dbReference type="Pfam" id="PF08239">
    <property type="entry name" value="SH3_3"/>
    <property type="match status" value="1"/>
</dbReference>
<feature type="signal peptide" evidence="1">
    <location>
        <begin position="1"/>
        <end position="23"/>
    </location>
</feature>
<sequence length="105" mass="10918">MRLLTPLAIAAVLGLLAAGTAQASPLPLPTPPGSSALVTVADVTMTVSNKEGYANLRQQPTSHSQLIEKLNAGTKVTVLGKAAGGKWYHVKVGDKEGYIARNLLK</sequence>
<dbReference type="Proteomes" id="UP000325797">
    <property type="component" value="Chromosome"/>
</dbReference>
<name>A0A5J6MXZ5_9PROT</name>
<dbReference type="KEGG" id="hadh:FRZ61_25440"/>
<evidence type="ECO:0000313" key="4">
    <source>
        <dbReference type="Proteomes" id="UP000325797"/>
    </source>
</evidence>
<feature type="chain" id="PRO_5023823280" description="SH3b domain-containing protein" evidence="1">
    <location>
        <begin position="24"/>
        <end position="105"/>
    </location>
</feature>
<dbReference type="Gene3D" id="2.30.30.40">
    <property type="entry name" value="SH3 Domains"/>
    <property type="match status" value="1"/>
</dbReference>
<evidence type="ECO:0000313" key="3">
    <source>
        <dbReference type="EMBL" id="QEX22612.1"/>
    </source>
</evidence>
<dbReference type="EMBL" id="CP042582">
    <property type="protein sequence ID" value="QEX22612.1"/>
    <property type="molecule type" value="Genomic_DNA"/>
</dbReference>
<dbReference type="InterPro" id="IPR003646">
    <property type="entry name" value="SH3-like_bac-type"/>
</dbReference>
<dbReference type="AlphaFoldDB" id="A0A5J6MXZ5"/>
<evidence type="ECO:0000256" key="1">
    <source>
        <dbReference type="SAM" id="SignalP"/>
    </source>
</evidence>
<evidence type="ECO:0000259" key="2">
    <source>
        <dbReference type="PROSITE" id="PS51781"/>
    </source>
</evidence>
<dbReference type="PROSITE" id="PS51781">
    <property type="entry name" value="SH3B"/>
    <property type="match status" value="1"/>
</dbReference>
<organism evidence="3 4">
    <name type="scientific">Hypericibacter adhaerens</name>
    <dbReference type="NCBI Taxonomy" id="2602016"/>
    <lineage>
        <taxon>Bacteria</taxon>
        <taxon>Pseudomonadati</taxon>
        <taxon>Pseudomonadota</taxon>
        <taxon>Alphaproteobacteria</taxon>
        <taxon>Rhodospirillales</taxon>
        <taxon>Dongiaceae</taxon>
        <taxon>Hypericibacter</taxon>
    </lineage>
</organism>
<feature type="domain" description="SH3b" evidence="2">
    <location>
        <begin position="42"/>
        <end position="105"/>
    </location>
</feature>